<evidence type="ECO:0000313" key="2">
    <source>
        <dbReference type="EMBL" id="KAF0892441.1"/>
    </source>
</evidence>
<feature type="region of interest" description="Disordered" evidence="1">
    <location>
        <begin position="15"/>
        <end position="57"/>
    </location>
</feature>
<sequence>MAAWWRDGIERERTVTGAGEQEASAGLTRRRLRGVDEAAQREALGGAKEPTRTTRRHQCGVDKVAACGVLDAP</sequence>
<evidence type="ECO:0000313" key="3">
    <source>
        <dbReference type="Proteomes" id="UP000479710"/>
    </source>
</evidence>
<organism evidence="2 3">
    <name type="scientific">Oryza meyeriana var. granulata</name>
    <dbReference type="NCBI Taxonomy" id="110450"/>
    <lineage>
        <taxon>Eukaryota</taxon>
        <taxon>Viridiplantae</taxon>
        <taxon>Streptophyta</taxon>
        <taxon>Embryophyta</taxon>
        <taxon>Tracheophyta</taxon>
        <taxon>Spermatophyta</taxon>
        <taxon>Magnoliopsida</taxon>
        <taxon>Liliopsida</taxon>
        <taxon>Poales</taxon>
        <taxon>Poaceae</taxon>
        <taxon>BOP clade</taxon>
        <taxon>Oryzoideae</taxon>
        <taxon>Oryzeae</taxon>
        <taxon>Oryzinae</taxon>
        <taxon>Oryza</taxon>
        <taxon>Oryza meyeriana</taxon>
    </lineage>
</organism>
<dbReference type="EMBL" id="SPHZ02000011">
    <property type="protein sequence ID" value="KAF0892441.1"/>
    <property type="molecule type" value="Genomic_DNA"/>
</dbReference>
<name>A0A6G1BXC0_9ORYZ</name>
<protein>
    <submittedName>
        <fullName evidence="2">Uncharacterized protein</fullName>
    </submittedName>
</protein>
<evidence type="ECO:0000256" key="1">
    <source>
        <dbReference type="SAM" id="MobiDB-lite"/>
    </source>
</evidence>
<dbReference type="AlphaFoldDB" id="A0A6G1BXC0"/>
<comment type="caution">
    <text evidence="2">The sequence shown here is derived from an EMBL/GenBank/DDBJ whole genome shotgun (WGS) entry which is preliminary data.</text>
</comment>
<reference evidence="2 3" key="1">
    <citation type="submission" date="2019-11" db="EMBL/GenBank/DDBJ databases">
        <title>Whole genome sequence of Oryza granulata.</title>
        <authorList>
            <person name="Li W."/>
        </authorList>
    </citation>
    <scope>NUCLEOTIDE SEQUENCE [LARGE SCALE GENOMIC DNA]</scope>
    <source>
        <strain evidence="3">cv. Menghai</strain>
        <tissue evidence="2">Leaf</tissue>
    </source>
</reference>
<dbReference type="Proteomes" id="UP000479710">
    <property type="component" value="Unassembled WGS sequence"/>
</dbReference>
<accession>A0A6G1BXC0</accession>
<keyword evidence="3" id="KW-1185">Reference proteome</keyword>
<proteinExistence type="predicted"/>
<gene>
    <name evidence="2" type="ORF">E2562_016728</name>
</gene>